<reference evidence="1" key="1">
    <citation type="submission" date="2021-01" db="EMBL/GenBank/DDBJ databases">
        <title>Enterococcus.</title>
        <authorList>
            <person name="Du X."/>
            <person name="Wang N."/>
        </authorList>
    </citation>
    <scope>NUCLEOTIDE SEQUENCE [LARGE SCALE GENOMIC DNA]</scope>
    <source>
        <strain evidence="1">T90-2</strain>
    </source>
</reference>
<organism evidence="1">
    <name type="scientific">Enterococcus faecalis</name>
    <name type="common">Streptococcus faecalis</name>
    <dbReference type="NCBI Taxonomy" id="1351"/>
    <lineage>
        <taxon>Bacteria</taxon>
        <taxon>Bacillati</taxon>
        <taxon>Bacillota</taxon>
        <taxon>Bacilli</taxon>
        <taxon>Lactobacillales</taxon>
        <taxon>Enterococcaceae</taxon>
        <taxon>Enterococcus</taxon>
    </lineage>
</organism>
<dbReference type="EMBL" id="CP068242">
    <property type="protein sequence ID" value="QQV79714.1"/>
    <property type="molecule type" value="Genomic_DNA"/>
</dbReference>
<dbReference type="AlphaFoldDB" id="A0A974NYT8"/>
<sequence length="51" mass="5941">MLLYGRREKGSLHLGKKQIIQALWRRSMKNSYLIVVANPSPDMEEKNIPTE</sequence>
<name>A0A974NYT8_ENTFL</name>
<protein>
    <submittedName>
        <fullName evidence="1">Uncharacterized protein</fullName>
    </submittedName>
</protein>
<proteinExistence type="predicted"/>
<gene>
    <name evidence="1" type="ORF">JG559_11065</name>
</gene>
<evidence type="ECO:0000313" key="1">
    <source>
        <dbReference type="EMBL" id="QQV79714.1"/>
    </source>
</evidence>
<accession>A0A974NYT8</accession>